<evidence type="ECO:0000313" key="3">
    <source>
        <dbReference type="Proteomes" id="UP000193920"/>
    </source>
</evidence>
<accession>A0A1Y2FP50</accession>
<dbReference type="AlphaFoldDB" id="A0A1Y2FP50"/>
<evidence type="ECO:0000313" key="2">
    <source>
        <dbReference type="EMBL" id="ORY85780.1"/>
    </source>
</evidence>
<sequence>MPSCNTGKCVNDNICDCSSTGFIGRYCNEYRKLERCRLLDIIFMSTSIIMIFTSIILFILLFQLRDNVIIKGGSVEFSSLILVGSVFNALYLLTTTTEKTKLICLLNDFFSTLFYILQRISQNELLYIQNGISVLIKDLVGSIGCVICTFSVFYFLFIRKLRKIYIQKKLEKEEKSIFENNIQYN</sequence>
<feature type="transmembrane region" description="Helical" evidence="1">
    <location>
        <begin position="68"/>
        <end position="90"/>
    </location>
</feature>
<feature type="transmembrane region" description="Helical" evidence="1">
    <location>
        <begin position="102"/>
        <end position="120"/>
    </location>
</feature>
<dbReference type="Proteomes" id="UP000193920">
    <property type="component" value="Unassembled WGS sequence"/>
</dbReference>
<organism evidence="2 3">
    <name type="scientific">Neocallimastix californiae</name>
    <dbReference type="NCBI Taxonomy" id="1754190"/>
    <lineage>
        <taxon>Eukaryota</taxon>
        <taxon>Fungi</taxon>
        <taxon>Fungi incertae sedis</taxon>
        <taxon>Chytridiomycota</taxon>
        <taxon>Chytridiomycota incertae sedis</taxon>
        <taxon>Neocallimastigomycetes</taxon>
        <taxon>Neocallimastigales</taxon>
        <taxon>Neocallimastigaceae</taxon>
        <taxon>Neocallimastix</taxon>
    </lineage>
</organism>
<keyword evidence="1" id="KW-1133">Transmembrane helix</keyword>
<feature type="transmembrane region" description="Helical" evidence="1">
    <location>
        <begin position="41"/>
        <end position="62"/>
    </location>
</feature>
<gene>
    <name evidence="2" type="ORF">LY90DRAFT_498877</name>
</gene>
<keyword evidence="1" id="KW-0472">Membrane</keyword>
<dbReference type="OrthoDB" id="5989513at2759"/>
<dbReference type="EMBL" id="MCOG01000003">
    <property type="protein sequence ID" value="ORY85780.1"/>
    <property type="molecule type" value="Genomic_DNA"/>
</dbReference>
<reference evidence="2 3" key="1">
    <citation type="submission" date="2016-08" db="EMBL/GenBank/DDBJ databases">
        <title>A Parts List for Fungal Cellulosomes Revealed by Comparative Genomics.</title>
        <authorList>
            <consortium name="DOE Joint Genome Institute"/>
            <person name="Haitjema C.H."/>
            <person name="Gilmore S.P."/>
            <person name="Henske J.K."/>
            <person name="Solomon K.V."/>
            <person name="De Groot R."/>
            <person name="Kuo A."/>
            <person name="Mondo S.J."/>
            <person name="Salamov A.A."/>
            <person name="Labutti K."/>
            <person name="Zhao Z."/>
            <person name="Chiniquy J."/>
            <person name="Barry K."/>
            <person name="Brewer H.M."/>
            <person name="Purvine S.O."/>
            <person name="Wright A.T."/>
            <person name="Boxma B."/>
            <person name="Van Alen T."/>
            <person name="Hackstein J.H."/>
            <person name="Baker S.E."/>
            <person name="Grigoriev I.V."/>
            <person name="O'Malley M.A."/>
        </authorList>
    </citation>
    <scope>NUCLEOTIDE SEQUENCE [LARGE SCALE GENOMIC DNA]</scope>
    <source>
        <strain evidence="2 3">G1</strain>
    </source>
</reference>
<evidence type="ECO:0000256" key="1">
    <source>
        <dbReference type="SAM" id="Phobius"/>
    </source>
</evidence>
<proteinExistence type="predicted"/>
<keyword evidence="1" id="KW-0812">Transmembrane</keyword>
<protein>
    <submittedName>
        <fullName evidence="2">Uncharacterized protein</fullName>
    </submittedName>
</protein>
<comment type="caution">
    <text evidence="2">The sequence shown here is derived from an EMBL/GenBank/DDBJ whole genome shotgun (WGS) entry which is preliminary data.</text>
</comment>
<name>A0A1Y2FP50_9FUNG</name>
<keyword evidence="3" id="KW-1185">Reference proteome</keyword>
<feature type="transmembrane region" description="Helical" evidence="1">
    <location>
        <begin position="140"/>
        <end position="158"/>
    </location>
</feature>